<feature type="transmembrane region" description="Helical" evidence="2">
    <location>
        <begin position="149"/>
        <end position="170"/>
    </location>
</feature>
<evidence type="ECO:0000313" key="3">
    <source>
        <dbReference type="EMBL" id="OOP71794.1"/>
    </source>
</evidence>
<feature type="transmembrane region" description="Helical" evidence="2">
    <location>
        <begin position="176"/>
        <end position="198"/>
    </location>
</feature>
<comment type="subcellular location">
    <subcellularLocation>
        <location evidence="1">Cell membrane</location>
        <topology evidence="1">Multi-pass membrane protein</topology>
    </subcellularLocation>
</comment>
<dbReference type="GO" id="GO:0022857">
    <property type="term" value="F:transmembrane transporter activity"/>
    <property type="evidence" value="ECO:0007669"/>
    <property type="project" value="InterPro"/>
</dbReference>
<organism evidence="3 4">
    <name type="scientific">Clostridium beijerinckii</name>
    <name type="common">Clostridium MP</name>
    <dbReference type="NCBI Taxonomy" id="1520"/>
    <lineage>
        <taxon>Bacteria</taxon>
        <taxon>Bacillati</taxon>
        <taxon>Bacillota</taxon>
        <taxon>Clostridia</taxon>
        <taxon>Eubacteriales</taxon>
        <taxon>Clostridiaceae</taxon>
        <taxon>Clostridium</taxon>
    </lineage>
</organism>
<name>A0A1S9N2N8_CLOBE</name>
<keyword evidence="2" id="KW-0472">Membrane</keyword>
<evidence type="ECO:0000256" key="1">
    <source>
        <dbReference type="ARBA" id="ARBA00004651"/>
    </source>
</evidence>
<dbReference type="EMBL" id="MWMH01000007">
    <property type="protein sequence ID" value="OOP71794.1"/>
    <property type="molecule type" value="Genomic_DNA"/>
</dbReference>
<dbReference type="PANTHER" id="PTHR23528:SF1">
    <property type="entry name" value="MAJOR FACILITATOR SUPERFAMILY (MFS) PROFILE DOMAIN-CONTAINING PROTEIN"/>
    <property type="match status" value="1"/>
</dbReference>
<dbReference type="SUPFAM" id="SSF103473">
    <property type="entry name" value="MFS general substrate transporter"/>
    <property type="match status" value="1"/>
</dbReference>
<gene>
    <name evidence="3" type="ORF">CBEIBR21_19575</name>
</gene>
<dbReference type="InterPro" id="IPR036259">
    <property type="entry name" value="MFS_trans_sf"/>
</dbReference>
<keyword evidence="2" id="KW-0812">Transmembrane</keyword>
<dbReference type="PANTHER" id="PTHR23528">
    <property type="match status" value="1"/>
</dbReference>
<evidence type="ECO:0000313" key="4">
    <source>
        <dbReference type="Proteomes" id="UP000190959"/>
    </source>
</evidence>
<comment type="caution">
    <text evidence="3">The sequence shown here is derived from an EMBL/GenBank/DDBJ whole genome shotgun (WGS) entry which is preliminary data.</text>
</comment>
<dbReference type="RefSeq" id="WP_078116770.1">
    <property type="nucleotide sequence ID" value="NZ_MWMH01000007.1"/>
</dbReference>
<proteinExistence type="predicted"/>
<feature type="transmembrane region" description="Helical" evidence="2">
    <location>
        <begin position="51"/>
        <end position="70"/>
    </location>
</feature>
<accession>A0A1S9N2N8</accession>
<evidence type="ECO:0000256" key="2">
    <source>
        <dbReference type="SAM" id="Phobius"/>
    </source>
</evidence>
<keyword evidence="2" id="KW-1133">Transmembrane helix</keyword>
<dbReference type="InterPro" id="IPR011701">
    <property type="entry name" value="MFS"/>
</dbReference>
<dbReference type="AlphaFoldDB" id="A0A1S9N2N8"/>
<feature type="transmembrane region" description="Helical" evidence="2">
    <location>
        <begin position="91"/>
        <end position="108"/>
    </location>
</feature>
<dbReference type="GO" id="GO:0005886">
    <property type="term" value="C:plasma membrane"/>
    <property type="evidence" value="ECO:0007669"/>
    <property type="project" value="UniProtKB-SubCell"/>
</dbReference>
<protein>
    <submittedName>
        <fullName evidence="3">Uncharacterized protein</fullName>
    </submittedName>
</protein>
<feature type="transmembrane region" description="Helical" evidence="2">
    <location>
        <begin position="21"/>
        <end position="45"/>
    </location>
</feature>
<reference evidence="3 4" key="1">
    <citation type="submission" date="2017-02" db="EMBL/GenBank/DDBJ databases">
        <title>Genome sequence of Clostridium beijerinckii Br21.</title>
        <authorList>
            <person name="Fonseca B.C."/>
            <person name="Guazzaroni M.E."/>
            <person name="Riano-Pachon D.M."/>
            <person name="Reginatto V."/>
        </authorList>
    </citation>
    <scope>NUCLEOTIDE SEQUENCE [LARGE SCALE GENOMIC DNA]</scope>
    <source>
        <strain evidence="3 4">Br21</strain>
    </source>
</reference>
<dbReference type="Pfam" id="PF07690">
    <property type="entry name" value="MFS_1"/>
    <property type="match status" value="1"/>
</dbReference>
<dbReference type="Proteomes" id="UP000190959">
    <property type="component" value="Unassembled WGS sequence"/>
</dbReference>
<feature type="transmembrane region" description="Helical" evidence="2">
    <location>
        <begin position="114"/>
        <end position="137"/>
    </location>
</feature>
<sequence length="224" mass="24203">MDRETALESIKTPFKRLIAGILISEGSQFIALMAPLMIIFVFKVMEIDPEHYTISFGIITGFGALVAAFANPNGDALIDRTSLKFGRRRTWILMGSVLCSASLMGIALSTNVWIIGVFWCAANLFFNFGTASATALVPDQVDESGRGTTSGLIGLIVLFSGIMGMLIMNIMGQTPLILRFTVLAVISIITALVGVALIKEGKVVYSYNDGISSSRLCDWRDTFG</sequence>
<dbReference type="Gene3D" id="1.20.1250.20">
    <property type="entry name" value="MFS general substrate transporter like domains"/>
    <property type="match status" value="1"/>
</dbReference>